<feature type="domain" description="Protein O-mannosyl-transferase C-terminal four TM" evidence="3">
    <location>
        <begin position="240"/>
        <end position="409"/>
    </location>
</feature>
<feature type="transmembrane region" description="Helical" evidence="1">
    <location>
        <begin position="294"/>
        <end position="311"/>
    </location>
</feature>
<evidence type="ECO:0000259" key="3">
    <source>
        <dbReference type="Pfam" id="PF16192"/>
    </source>
</evidence>
<dbReference type="InterPro" id="IPR027005">
    <property type="entry name" value="PMT-like"/>
</dbReference>
<dbReference type="AlphaFoldDB" id="A0A147I5L5"/>
<feature type="transmembrane region" description="Helical" evidence="1">
    <location>
        <begin position="367"/>
        <end position="385"/>
    </location>
</feature>
<evidence type="ECO:0000259" key="2">
    <source>
        <dbReference type="Pfam" id="PF13231"/>
    </source>
</evidence>
<feature type="transmembrane region" description="Helical" evidence="1">
    <location>
        <begin position="165"/>
        <end position="190"/>
    </location>
</feature>
<feature type="domain" description="Glycosyltransferase RgtA/B/C/D-like" evidence="2">
    <location>
        <begin position="60"/>
        <end position="210"/>
    </location>
</feature>
<keyword evidence="5" id="KW-1185">Reference proteome</keyword>
<feature type="transmembrane region" description="Helical" evidence="1">
    <location>
        <begin position="341"/>
        <end position="360"/>
    </location>
</feature>
<feature type="transmembrane region" description="Helical" evidence="1">
    <location>
        <begin position="84"/>
        <end position="104"/>
    </location>
</feature>
<gene>
    <name evidence="4" type="ORF">NS334_06705</name>
</gene>
<keyword evidence="1" id="KW-0812">Transmembrane</keyword>
<dbReference type="InterPro" id="IPR038731">
    <property type="entry name" value="RgtA/B/C-like"/>
</dbReference>
<comment type="caution">
    <text evidence="4">The sequence shown here is derived from an EMBL/GenBank/DDBJ whole genome shotgun (WGS) entry which is preliminary data.</text>
</comment>
<evidence type="ECO:0000313" key="4">
    <source>
        <dbReference type="EMBL" id="KTT73906.1"/>
    </source>
</evidence>
<dbReference type="Pfam" id="PF13231">
    <property type="entry name" value="PMT_2"/>
    <property type="match status" value="1"/>
</dbReference>
<keyword evidence="1 4" id="KW-0808">Transferase</keyword>
<keyword evidence="1" id="KW-1003">Cell membrane</keyword>
<reference evidence="4 5" key="1">
    <citation type="journal article" date="2016" name="Front. Microbiol.">
        <title>Genomic Resource of Rice Seed Associated Bacteria.</title>
        <authorList>
            <person name="Midha S."/>
            <person name="Bansal K."/>
            <person name="Sharma S."/>
            <person name="Kumar N."/>
            <person name="Patil P.P."/>
            <person name="Chaudhry V."/>
            <person name="Patil P.B."/>
        </authorList>
    </citation>
    <scope>NUCLEOTIDE SEQUENCE [LARGE SCALE GENOMIC DNA]</scope>
    <source>
        <strain evidence="4 5">NS334</strain>
    </source>
</reference>
<feature type="transmembrane region" description="Helical" evidence="1">
    <location>
        <begin position="202"/>
        <end position="230"/>
    </location>
</feature>
<organism evidence="4 5">
    <name type="scientific">Sphingomonas endophytica</name>
    <dbReference type="NCBI Taxonomy" id="869719"/>
    <lineage>
        <taxon>Bacteria</taxon>
        <taxon>Pseudomonadati</taxon>
        <taxon>Pseudomonadota</taxon>
        <taxon>Alphaproteobacteria</taxon>
        <taxon>Sphingomonadales</taxon>
        <taxon>Sphingomonadaceae</taxon>
        <taxon>Sphingomonas</taxon>
    </lineage>
</organism>
<comment type="function">
    <text evidence="1">Protein O-mannosyltransferase that catalyzes the transfer of a single mannose residue from a polyprenol phospho-mannosyl lipidic donor to the hydroxyl group of selected serine and threonine residues in acceptor proteins.</text>
</comment>
<dbReference type="EMBL" id="LDTB01000014">
    <property type="protein sequence ID" value="KTT73906.1"/>
    <property type="molecule type" value="Genomic_DNA"/>
</dbReference>
<dbReference type="Pfam" id="PF16192">
    <property type="entry name" value="PMT_4TMC"/>
    <property type="match status" value="1"/>
</dbReference>
<dbReference type="RefSeq" id="WP_058755190.1">
    <property type="nucleotide sequence ID" value="NZ_LDTB01000014.1"/>
</dbReference>
<dbReference type="GO" id="GO:0004169">
    <property type="term" value="F:dolichyl-phosphate-mannose-protein mannosyltransferase activity"/>
    <property type="evidence" value="ECO:0007669"/>
    <property type="project" value="UniProtKB-UniRule"/>
</dbReference>
<keyword evidence="1" id="KW-1133">Transmembrane helix</keyword>
<dbReference type="UniPathway" id="UPA00378"/>
<keyword evidence="1 4" id="KW-0328">Glycosyltransferase</keyword>
<evidence type="ECO:0000256" key="1">
    <source>
        <dbReference type="RuleBase" id="RU367007"/>
    </source>
</evidence>
<protein>
    <recommendedName>
        <fullName evidence="1">Polyprenol-phosphate-mannose--protein mannosyltransferase</fullName>
        <ecNumber evidence="1">2.4.1.-</ecNumber>
    </recommendedName>
</protein>
<proteinExistence type="inferred from homology"/>
<accession>A0A147I5L5</accession>
<feature type="transmembrane region" description="Helical" evidence="1">
    <location>
        <begin position="12"/>
        <end position="30"/>
    </location>
</feature>
<feature type="transmembrane region" description="Helical" evidence="1">
    <location>
        <begin position="110"/>
        <end position="128"/>
    </location>
</feature>
<sequence length="410" mass="45445">MPVKTIERRPRLLLWLVALASEAIFLFRLTVPTKPVFDEVHYLPAARALLALSGPANIEHPLLAKELIAAAMWLFGDTPFGWRFASTLAGAATVAAVFALTHLLTGRVRAALLATAFALLGFTIYIQARIAMLDTFLVAFLMWGVVLLAGAMRDGSVARWSAGSVLMGLATACKWAAAPYVAAAGVTFLLMRRKRPSRWPGLGTVPALALLGGLSVAAYFLTFAPAFFYAGDALTLRGLPHFQWDMYLRQTQKLPPHTYQSTWWTWPLLIRPIWYLYEPVDGAQRGILLLGNPAVMWGGLIAVAACYHGWVKTGAARLLAPAALWTFSVAIFAIIPKSLGFYYYYYPSSVLLCVVLAVALDHWRVALGRWIELYLLLVFALWLYFLPVLSAEPLANPAAFHRWTWFDSWV</sequence>
<dbReference type="OrthoDB" id="9776737at2"/>
<comment type="subcellular location">
    <subcellularLocation>
        <location evidence="1">Cell membrane</location>
    </subcellularLocation>
</comment>
<name>A0A147I5L5_9SPHN</name>
<dbReference type="Proteomes" id="UP000074310">
    <property type="component" value="Unassembled WGS sequence"/>
</dbReference>
<dbReference type="InterPro" id="IPR032421">
    <property type="entry name" value="PMT_4TMC"/>
</dbReference>
<dbReference type="EC" id="2.4.1.-" evidence="1"/>
<comment type="similarity">
    <text evidence="1">Belongs to the glycosyltransferase 39 family.</text>
</comment>
<comment type="pathway">
    <text evidence="1">Protein modification; protein glycosylation.</text>
</comment>
<evidence type="ECO:0000313" key="5">
    <source>
        <dbReference type="Proteomes" id="UP000074310"/>
    </source>
</evidence>
<dbReference type="PANTHER" id="PTHR10050">
    <property type="entry name" value="DOLICHYL-PHOSPHATE-MANNOSE--PROTEIN MANNOSYLTRANSFERASE"/>
    <property type="match status" value="1"/>
</dbReference>
<keyword evidence="1" id="KW-0472">Membrane</keyword>
<dbReference type="PATRIC" id="fig|869719.3.peg.806"/>
<feature type="transmembrane region" description="Helical" evidence="1">
    <location>
        <begin position="318"/>
        <end position="335"/>
    </location>
</feature>
<dbReference type="GO" id="GO:0005886">
    <property type="term" value="C:plasma membrane"/>
    <property type="evidence" value="ECO:0007669"/>
    <property type="project" value="UniProtKB-SubCell"/>
</dbReference>